<keyword evidence="4" id="KW-1185">Reference proteome</keyword>
<organism evidence="3 4">
    <name type="scientific">Trachymyrmex cornetzi</name>
    <dbReference type="NCBI Taxonomy" id="471704"/>
    <lineage>
        <taxon>Eukaryota</taxon>
        <taxon>Metazoa</taxon>
        <taxon>Ecdysozoa</taxon>
        <taxon>Arthropoda</taxon>
        <taxon>Hexapoda</taxon>
        <taxon>Insecta</taxon>
        <taxon>Pterygota</taxon>
        <taxon>Neoptera</taxon>
        <taxon>Endopterygota</taxon>
        <taxon>Hymenoptera</taxon>
        <taxon>Apocrita</taxon>
        <taxon>Aculeata</taxon>
        <taxon>Formicoidea</taxon>
        <taxon>Formicidae</taxon>
        <taxon>Myrmicinae</taxon>
        <taxon>Trachymyrmex</taxon>
    </lineage>
</organism>
<gene>
    <name evidence="3" type="ORF">ALC57_16437</name>
</gene>
<dbReference type="Gene3D" id="3.30.420.10">
    <property type="entry name" value="Ribonuclease H-like superfamily/Ribonuclease H"/>
    <property type="match status" value="1"/>
</dbReference>
<dbReference type="SUPFAM" id="SSF53098">
    <property type="entry name" value="Ribonuclease H-like"/>
    <property type="match status" value="1"/>
</dbReference>
<evidence type="ECO:0000313" key="3">
    <source>
        <dbReference type="EMBL" id="KYN11424.1"/>
    </source>
</evidence>
<evidence type="ECO:0000256" key="1">
    <source>
        <dbReference type="SAM" id="Coils"/>
    </source>
</evidence>
<dbReference type="PANTHER" id="PTHR47331:SF1">
    <property type="entry name" value="GAG-LIKE PROTEIN"/>
    <property type="match status" value="1"/>
</dbReference>
<dbReference type="InterPro" id="IPR012337">
    <property type="entry name" value="RNaseH-like_sf"/>
</dbReference>
<evidence type="ECO:0000259" key="2">
    <source>
        <dbReference type="Pfam" id="PF17921"/>
    </source>
</evidence>
<feature type="domain" description="Integrase zinc-binding" evidence="2">
    <location>
        <begin position="2"/>
        <end position="40"/>
    </location>
</feature>
<dbReference type="Proteomes" id="UP000078492">
    <property type="component" value="Unassembled WGS sequence"/>
</dbReference>
<sequence>MHMGPQGLLAHLRGRYWPLSGRQTIRRVLRKCIACFRVRPSEKPRLIGNLPKERVTPHRAFINSGINYAGSFPIKLSRNKTGKAYLCIFVCFSTAHLELVSDLITTAFLNALKRFMARRGRCANLFSDNGTNFIGANNELQALSRLMDEKRENIERFLADQAVQWHFIPAYSAHMGGLWEAVVKSAKTNLKRIIGNSLLTFEELSTIFAQIEAALNSRPLCLVFNDPHDYEVLIPGHFIIGEPLNSFPEPDLIEVLTNRLTRFQLLSQMRQNF</sequence>
<proteinExistence type="predicted"/>
<dbReference type="InterPro" id="IPR041588">
    <property type="entry name" value="Integrase_H2C2"/>
</dbReference>
<dbReference type="AlphaFoldDB" id="A0A151IV42"/>
<dbReference type="PANTHER" id="PTHR47331">
    <property type="entry name" value="PHD-TYPE DOMAIN-CONTAINING PROTEIN"/>
    <property type="match status" value="1"/>
</dbReference>
<dbReference type="Pfam" id="PF17921">
    <property type="entry name" value="Integrase_H2C2"/>
    <property type="match status" value="1"/>
</dbReference>
<reference evidence="3 4" key="1">
    <citation type="submission" date="2015-09" db="EMBL/GenBank/DDBJ databases">
        <title>Trachymyrmex cornetzi WGS genome.</title>
        <authorList>
            <person name="Nygaard S."/>
            <person name="Hu H."/>
            <person name="Boomsma J."/>
            <person name="Zhang G."/>
        </authorList>
    </citation>
    <scope>NUCLEOTIDE SEQUENCE [LARGE SCALE GENOMIC DNA]</scope>
    <source>
        <strain evidence="3">Tcor2-1</strain>
        <tissue evidence="3">Whole body</tissue>
    </source>
</reference>
<accession>A0A151IV42</accession>
<dbReference type="STRING" id="471704.A0A151IV42"/>
<dbReference type="InterPro" id="IPR036397">
    <property type="entry name" value="RNaseH_sf"/>
</dbReference>
<name>A0A151IV42_9HYME</name>
<dbReference type="GO" id="GO:0003676">
    <property type="term" value="F:nucleic acid binding"/>
    <property type="evidence" value="ECO:0007669"/>
    <property type="project" value="InterPro"/>
</dbReference>
<evidence type="ECO:0000313" key="4">
    <source>
        <dbReference type="Proteomes" id="UP000078492"/>
    </source>
</evidence>
<dbReference type="EMBL" id="KQ980924">
    <property type="protein sequence ID" value="KYN11424.1"/>
    <property type="molecule type" value="Genomic_DNA"/>
</dbReference>
<feature type="coiled-coil region" evidence="1">
    <location>
        <begin position="133"/>
        <end position="160"/>
    </location>
</feature>
<protein>
    <recommendedName>
        <fullName evidence="2">Integrase zinc-binding domain-containing protein</fullName>
    </recommendedName>
</protein>
<keyword evidence="1" id="KW-0175">Coiled coil</keyword>